<comment type="caution">
    <text evidence="2">The sequence shown here is derived from an EMBL/GenBank/DDBJ whole genome shotgun (WGS) entry which is preliminary data.</text>
</comment>
<name>A0A0G9H460_9GAMM</name>
<dbReference type="PATRIC" id="fig|1440762.4.peg.1052"/>
<evidence type="ECO:0000256" key="1">
    <source>
        <dbReference type="SAM" id="Phobius"/>
    </source>
</evidence>
<gene>
    <name evidence="2" type="ORF">Y882_07835</name>
</gene>
<accession>A0A0G9H460</accession>
<dbReference type="OrthoDB" id="9111327at2"/>
<organism evidence="2 3">
    <name type="scientific">Dyella japonica DSM 16301</name>
    <dbReference type="NCBI Taxonomy" id="1440762"/>
    <lineage>
        <taxon>Bacteria</taxon>
        <taxon>Pseudomonadati</taxon>
        <taxon>Pseudomonadota</taxon>
        <taxon>Gammaproteobacteria</taxon>
        <taxon>Lysobacterales</taxon>
        <taxon>Rhodanobacteraceae</taxon>
        <taxon>Dyella</taxon>
    </lineage>
</organism>
<keyword evidence="1" id="KW-0812">Transmembrane</keyword>
<evidence type="ECO:0000313" key="2">
    <source>
        <dbReference type="EMBL" id="KLD64256.1"/>
    </source>
</evidence>
<feature type="transmembrane region" description="Helical" evidence="1">
    <location>
        <begin position="314"/>
        <end position="336"/>
    </location>
</feature>
<evidence type="ECO:0008006" key="4">
    <source>
        <dbReference type="Google" id="ProtNLM"/>
    </source>
</evidence>
<dbReference type="InterPro" id="IPR022134">
    <property type="entry name" value="DUF3667"/>
</dbReference>
<feature type="transmembrane region" description="Helical" evidence="1">
    <location>
        <begin position="250"/>
        <end position="270"/>
    </location>
</feature>
<keyword evidence="1" id="KW-0472">Membrane</keyword>
<proteinExistence type="predicted"/>
<dbReference type="RefSeq" id="WP_046971319.1">
    <property type="nucleotide sequence ID" value="NZ_JPLA01000020.1"/>
</dbReference>
<dbReference type="Pfam" id="PF12412">
    <property type="entry name" value="DUF3667"/>
    <property type="match status" value="1"/>
</dbReference>
<dbReference type="Proteomes" id="UP000035481">
    <property type="component" value="Unassembled WGS sequence"/>
</dbReference>
<dbReference type="STRING" id="1440762.Y882_07835"/>
<protein>
    <recommendedName>
        <fullName evidence="4">DUF3667 domain-containing protein</fullName>
    </recommendedName>
</protein>
<evidence type="ECO:0000313" key="3">
    <source>
        <dbReference type="Proteomes" id="UP000035481"/>
    </source>
</evidence>
<feature type="transmembrane region" description="Helical" evidence="1">
    <location>
        <begin position="282"/>
        <end position="308"/>
    </location>
</feature>
<reference evidence="2 3" key="1">
    <citation type="journal article" date="2015" name="Antonie Van Leeuwenhoek">
        <title>A phylogenomic and molecular marker based taxonomic framework for the order Xanthomonadales: proposal to transfer the families Algiphilaceae and Solimonadaceae to the order Nevskiales ord. nov. and to create a new family within the order Xanthomonadales, the family Rhodanobacteraceae fam. nov., containing the genus Rhodanobacter and its closest relatives.</title>
        <authorList>
            <person name="Naushad S."/>
            <person name="Adeolu M."/>
            <person name="Wong S."/>
            <person name="Sohail M."/>
            <person name="Schellhorn H.E."/>
            <person name="Gupta R.S."/>
        </authorList>
    </citation>
    <scope>NUCLEOTIDE SEQUENCE [LARGE SCALE GENOMIC DNA]</scope>
    <source>
        <strain evidence="2 3">DSM 16301</strain>
    </source>
</reference>
<keyword evidence="1" id="KW-1133">Transmembrane helix</keyword>
<feature type="transmembrane region" description="Helical" evidence="1">
    <location>
        <begin position="357"/>
        <end position="377"/>
    </location>
</feature>
<sequence>MKKEIVSFEGVHCANCSAPMQGEFCHECGQSIHTVLRPMHHMVEDTLDLVLHVDGRVIHTLPPLFLRPGFLTLEYFAGRRQRYVAPFRLMFVLSLLAFFMCHLVVGNMDILKVHSEASEGTGQFAHDLTPTAVRTHYAQVRKDLEAASGQTDEKSRKKFNRPLSIERDHANHRLMQLGASPLTDTGVDEGKFESIPLQSTPIHISWLPEALNHSLNRSVARAGTNFTDIQAGGERAADAQERITSAVFHVLPQTMFVLMPLFALLLKFTYIFKRRLYMEHLIVALHSHAFLFLTLMLGMGGYMLYVWLVPHAPWLGTPFVLAAWALGAWALAYLLLMQKRVYRQGWFMTILKYLFVGWCYTFMAIFALTFAAVLGIAN</sequence>
<feature type="transmembrane region" description="Helical" evidence="1">
    <location>
        <begin position="87"/>
        <end position="105"/>
    </location>
</feature>
<dbReference type="EMBL" id="JPLA01000020">
    <property type="protein sequence ID" value="KLD64256.1"/>
    <property type="molecule type" value="Genomic_DNA"/>
</dbReference>
<dbReference type="AlphaFoldDB" id="A0A0G9H460"/>